<feature type="binding site" evidence="13">
    <location>
        <position position="202"/>
    </location>
    <ligand>
        <name>NADP(+)</name>
        <dbReference type="ChEBI" id="CHEBI:58349"/>
    </ligand>
</feature>
<dbReference type="CDD" id="cd01284">
    <property type="entry name" value="Riboflavin_deaminase-reductase"/>
    <property type="match status" value="1"/>
</dbReference>
<dbReference type="EC" id="3.5.4.26" evidence="11"/>
<comment type="similarity">
    <text evidence="5 11">In the C-terminal section; belongs to the HTP reductase family.</text>
</comment>
<dbReference type="PROSITE" id="PS51747">
    <property type="entry name" value="CYT_DCMP_DEAMINASES_2"/>
    <property type="match status" value="1"/>
</dbReference>
<comment type="catalytic activity">
    <reaction evidence="9 11">
        <text>5-amino-6-(5-phospho-D-ribitylamino)uracil + NADP(+) = 5-amino-6-(5-phospho-D-ribosylamino)uracil + NADPH + H(+)</text>
        <dbReference type="Rhea" id="RHEA:17845"/>
        <dbReference type="ChEBI" id="CHEBI:15378"/>
        <dbReference type="ChEBI" id="CHEBI:57783"/>
        <dbReference type="ChEBI" id="CHEBI:58349"/>
        <dbReference type="ChEBI" id="CHEBI:58421"/>
        <dbReference type="ChEBI" id="CHEBI:58453"/>
        <dbReference type="EC" id="1.1.1.193"/>
    </reaction>
</comment>
<evidence type="ECO:0000256" key="11">
    <source>
        <dbReference type="PIRNR" id="PIRNR006769"/>
    </source>
</evidence>
<dbReference type="AlphaFoldDB" id="A0A7C9MI26"/>
<dbReference type="Gene3D" id="3.40.430.10">
    <property type="entry name" value="Dihydrofolate Reductase, subunit A"/>
    <property type="match status" value="1"/>
</dbReference>
<dbReference type="EMBL" id="WEZT01000001">
    <property type="protein sequence ID" value="MYV04325.1"/>
    <property type="molecule type" value="Genomic_DNA"/>
</dbReference>
<evidence type="ECO:0000256" key="6">
    <source>
        <dbReference type="ARBA" id="ARBA00022857"/>
    </source>
</evidence>
<reference evidence="16 17" key="1">
    <citation type="journal article" date="2019" name="Appl. Environ. Microbiol.">
        <title>Genetic determinants of hydroxycinnamic acid metabolism in heterofermentative lactobacilli.</title>
        <authorList>
            <person name="Gaur G."/>
            <person name="Oh J.H."/>
            <person name="Filannino P."/>
            <person name="Gobbetti M."/>
            <person name="van Pijkeren J.P."/>
            <person name="Ganzle M.G."/>
        </authorList>
    </citation>
    <scope>NUCLEOTIDE SEQUENCE [LARGE SCALE GENOMIC DNA]</scope>
    <source>
        <strain evidence="16 17">FUA3583</strain>
    </source>
</reference>
<dbReference type="InterPro" id="IPR050765">
    <property type="entry name" value="Riboflavin_Biosynth_HTPR"/>
</dbReference>
<dbReference type="GO" id="GO:0009231">
    <property type="term" value="P:riboflavin biosynthetic process"/>
    <property type="evidence" value="ECO:0007669"/>
    <property type="project" value="UniProtKB-UniPathway"/>
</dbReference>
<dbReference type="EC" id="1.1.1.193" evidence="11"/>
<dbReference type="PANTHER" id="PTHR38011">
    <property type="entry name" value="DIHYDROFOLATE REDUCTASE FAMILY PROTEIN (AFU_ORTHOLOGUE AFUA_8G06820)"/>
    <property type="match status" value="1"/>
</dbReference>
<feature type="binding site" evidence="13">
    <location>
        <position position="198"/>
    </location>
    <ligand>
        <name>NADP(+)</name>
        <dbReference type="ChEBI" id="CHEBI:58349"/>
    </ligand>
</feature>
<evidence type="ECO:0000313" key="17">
    <source>
        <dbReference type="Proteomes" id="UP000480570"/>
    </source>
</evidence>
<feature type="active site" description="Proton donor" evidence="12">
    <location>
        <position position="52"/>
    </location>
</feature>
<evidence type="ECO:0000256" key="1">
    <source>
        <dbReference type="ARBA" id="ARBA00002151"/>
    </source>
</evidence>
<feature type="binding site" evidence="14">
    <location>
        <position position="50"/>
    </location>
    <ligand>
        <name>Zn(2+)</name>
        <dbReference type="ChEBI" id="CHEBI:29105"/>
        <note>catalytic</note>
    </ligand>
</feature>
<feature type="binding site" evidence="13">
    <location>
        <begin position="294"/>
        <end position="300"/>
    </location>
    <ligand>
        <name>NADP(+)</name>
        <dbReference type="ChEBI" id="CHEBI:58349"/>
    </ligand>
</feature>
<dbReference type="InterPro" id="IPR024072">
    <property type="entry name" value="DHFR-like_dom_sf"/>
</dbReference>
<comment type="function">
    <text evidence="1 11">Converts 2,5-diamino-6-(ribosylamino)-4(3h)-pyrimidinone 5'-phosphate into 5-amino-6-(ribosylamino)-2,4(1h,3h)-pyrimidinedione 5'-phosphate.</text>
</comment>
<accession>A0A7C9MI26</accession>
<dbReference type="InterPro" id="IPR002734">
    <property type="entry name" value="RibDG_C"/>
</dbReference>
<comment type="caution">
    <text evidence="16">The sequence shown here is derived from an EMBL/GenBank/DDBJ whole genome shotgun (WGS) entry which is preliminary data.</text>
</comment>
<sequence>MMQSDYMAQAIAAARLGTGLTYRNPLVGAVIVNNDRVLAVGHHVGFGHAHAEVDAYQHVTHPEDVIGSTMYVTLEPCSHYGKTPPCAQQLVKWGVKEVFVAQQDPNPLVGGKGIAYLRDHGVQVHIGLMEVAARQLNRAYNFYYEHQRPLVTVKVAQSLDGKLSLNDGKRTYLTDTVANADVDHLRASQQAILIGSQTAIDDDPRLLVKEKVAYPPVRVLLDRRNRVSHESRLWQKNKTPLWHFVTGKESTKGIEDDIEGKDTRRTFIAPEWSIGKVIQTLSDKGIQSVLVEGGTHIQDAFLRAGLVDQLIIYQVPEIFGGQSLASFTSSANSMRTRFTPVTIEKCGNATKMTFIRPSLAADWGLD</sequence>
<keyword evidence="11 16" id="KW-0378">Hydrolase</keyword>
<evidence type="ECO:0000256" key="7">
    <source>
        <dbReference type="ARBA" id="ARBA00023002"/>
    </source>
</evidence>
<dbReference type="GO" id="GO:0046872">
    <property type="term" value="F:metal ion binding"/>
    <property type="evidence" value="ECO:0007669"/>
    <property type="project" value="UniProtKB-KW"/>
</dbReference>
<name>A0A7C9MI26_9LACO</name>
<dbReference type="Gene3D" id="3.40.140.10">
    <property type="entry name" value="Cytidine Deaminase, domain 2"/>
    <property type="match status" value="1"/>
</dbReference>
<evidence type="ECO:0000259" key="15">
    <source>
        <dbReference type="PROSITE" id="PS51747"/>
    </source>
</evidence>
<evidence type="ECO:0000256" key="5">
    <source>
        <dbReference type="ARBA" id="ARBA00007417"/>
    </source>
</evidence>
<dbReference type="Proteomes" id="UP000480570">
    <property type="component" value="Unassembled WGS sequence"/>
</dbReference>
<keyword evidence="8" id="KW-0511">Multifunctional enzyme</keyword>
<dbReference type="GO" id="GO:0008835">
    <property type="term" value="F:diaminohydroxyphosphoribosylaminopyrimidine deaminase activity"/>
    <property type="evidence" value="ECO:0007669"/>
    <property type="project" value="UniProtKB-EC"/>
</dbReference>
<dbReference type="PIRSF" id="PIRSF006769">
    <property type="entry name" value="RibD"/>
    <property type="match status" value="1"/>
</dbReference>
<keyword evidence="11" id="KW-0686">Riboflavin biosynthesis</keyword>
<evidence type="ECO:0000256" key="3">
    <source>
        <dbReference type="ARBA" id="ARBA00004910"/>
    </source>
</evidence>
<keyword evidence="11 14" id="KW-0479">Metal-binding</keyword>
<evidence type="ECO:0000256" key="4">
    <source>
        <dbReference type="ARBA" id="ARBA00005259"/>
    </source>
</evidence>
<feature type="binding site" evidence="13">
    <location>
        <position position="292"/>
    </location>
    <ligand>
        <name>substrate</name>
    </ligand>
</feature>
<organism evidence="16 17">
    <name type="scientific">Furfurilactobacillus rossiae</name>
    <dbReference type="NCBI Taxonomy" id="231049"/>
    <lineage>
        <taxon>Bacteria</taxon>
        <taxon>Bacillati</taxon>
        <taxon>Bacillota</taxon>
        <taxon>Bacilli</taxon>
        <taxon>Lactobacillales</taxon>
        <taxon>Lactobacillaceae</taxon>
        <taxon>Furfurilactobacillus</taxon>
    </lineage>
</organism>
<feature type="binding site" evidence="14">
    <location>
        <position position="86"/>
    </location>
    <ligand>
        <name>Zn(2+)</name>
        <dbReference type="ChEBI" id="CHEBI:29105"/>
        <note>catalytic</note>
    </ligand>
</feature>
<keyword evidence="6 11" id="KW-0521">NADP</keyword>
<evidence type="ECO:0000256" key="9">
    <source>
        <dbReference type="ARBA" id="ARBA00049861"/>
    </source>
</evidence>
<feature type="binding site" evidence="13">
    <location>
        <position position="206"/>
    </location>
    <ligand>
        <name>substrate</name>
    </ligand>
</feature>
<feature type="domain" description="CMP/dCMP-type deaminase" evidence="15">
    <location>
        <begin position="1"/>
        <end position="116"/>
    </location>
</feature>
<feature type="binding site" evidence="14">
    <location>
        <position position="77"/>
    </location>
    <ligand>
        <name>Zn(2+)</name>
        <dbReference type="ChEBI" id="CHEBI:29105"/>
        <note>catalytic</note>
    </ligand>
</feature>
<dbReference type="UniPathway" id="UPA00275">
    <property type="reaction ID" value="UER00401"/>
</dbReference>
<evidence type="ECO:0000256" key="13">
    <source>
        <dbReference type="PIRSR" id="PIRSR006769-2"/>
    </source>
</evidence>
<dbReference type="Pfam" id="PF01872">
    <property type="entry name" value="RibD_C"/>
    <property type="match status" value="1"/>
</dbReference>
<comment type="pathway">
    <text evidence="2 11">Cofactor biosynthesis; riboflavin biosynthesis; 5-amino-6-(D-ribitylamino)uracil from GTP: step 2/4.</text>
</comment>
<feature type="binding site" evidence="13">
    <location>
        <position position="156"/>
    </location>
    <ligand>
        <name>NADP(+)</name>
        <dbReference type="ChEBI" id="CHEBI:58349"/>
    </ligand>
</feature>
<evidence type="ECO:0000256" key="14">
    <source>
        <dbReference type="PIRSR" id="PIRSR006769-3"/>
    </source>
</evidence>
<evidence type="ECO:0000256" key="12">
    <source>
        <dbReference type="PIRSR" id="PIRSR006769-1"/>
    </source>
</evidence>
<comment type="cofactor">
    <cofactor evidence="11 14">
        <name>Zn(2+)</name>
        <dbReference type="ChEBI" id="CHEBI:29105"/>
    </cofactor>
    <text evidence="11 14">Binds 1 zinc ion.</text>
</comment>
<dbReference type="GO" id="GO:0008703">
    <property type="term" value="F:5-amino-6-(5-phosphoribosylamino)uracil reductase activity"/>
    <property type="evidence" value="ECO:0007669"/>
    <property type="project" value="UniProtKB-EC"/>
</dbReference>
<dbReference type="InterPro" id="IPR016193">
    <property type="entry name" value="Cytidine_deaminase-like"/>
</dbReference>
<dbReference type="SUPFAM" id="SSF53597">
    <property type="entry name" value="Dihydrofolate reductase-like"/>
    <property type="match status" value="1"/>
</dbReference>
<dbReference type="Pfam" id="PF00383">
    <property type="entry name" value="dCMP_cyt_deam_1"/>
    <property type="match status" value="1"/>
</dbReference>
<gene>
    <name evidence="16" type="primary">ribD</name>
    <name evidence="16" type="ORF">GB992_00155</name>
</gene>
<comment type="catalytic activity">
    <reaction evidence="10 11">
        <text>2,5-diamino-6-hydroxy-4-(5-phosphoribosylamino)-pyrimidine + H2O + H(+) = 5-amino-6-(5-phospho-D-ribosylamino)uracil + NH4(+)</text>
        <dbReference type="Rhea" id="RHEA:21868"/>
        <dbReference type="ChEBI" id="CHEBI:15377"/>
        <dbReference type="ChEBI" id="CHEBI:15378"/>
        <dbReference type="ChEBI" id="CHEBI:28938"/>
        <dbReference type="ChEBI" id="CHEBI:58453"/>
        <dbReference type="ChEBI" id="CHEBI:58614"/>
        <dbReference type="EC" id="3.5.4.26"/>
    </reaction>
</comment>
<feature type="binding site" evidence="13">
    <location>
        <position position="186"/>
    </location>
    <ligand>
        <name>substrate</name>
    </ligand>
</feature>
<dbReference type="InterPro" id="IPR002125">
    <property type="entry name" value="CMP_dCMP_dom"/>
</dbReference>
<evidence type="ECO:0000256" key="8">
    <source>
        <dbReference type="ARBA" id="ARBA00023268"/>
    </source>
</evidence>
<keyword evidence="11 14" id="KW-0862">Zinc</keyword>
<evidence type="ECO:0000256" key="2">
    <source>
        <dbReference type="ARBA" id="ARBA00004882"/>
    </source>
</evidence>
<comment type="pathway">
    <text evidence="3 11">Cofactor biosynthesis; riboflavin biosynthesis; 5-amino-6-(D-ribitylamino)uracil from GTP: step 3/4.</text>
</comment>
<protein>
    <recommendedName>
        <fullName evidence="11">Riboflavin biosynthesis protein RibD</fullName>
    </recommendedName>
    <domain>
        <recommendedName>
            <fullName evidence="11">Diaminohydroxyphosphoribosylaminopyrimidine deaminase</fullName>
            <shortName evidence="11">DRAP deaminase</shortName>
            <ecNumber evidence="11">3.5.4.26</ecNumber>
        </recommendedName>
        <alternativeName>
            <fullName evidence="11">Riboflavin-specific deaminase</fullName>
        </alternativeName>
    </domain>
    <domain>
        <recommendedName>
            <fullName evidence="11">5-amino-6-(5-phosphoribosylamino)uracil reductase</fullName>
            <ecNumber evidence="11">1.1.1.193</ecNumber>
        </recommendedName>
        <alternativeName>
            <fullName evidence="11">HTP reductase</fullName>
        </alternativeName>
    </domain>
</protein>
<keyword evidence="7 11" id="KW-0560">Oxidoreductase</keyword>
<proteinExistence type="inferred from homology"/>
<dbReference type="NCBIfam" id="TIGR00326">
    <property type="entry name" value="eubact_ribD"/>
    <property type="match status" value="1"/>
</dbReference>
<dbReference type="SUPFAM" id="SSF53927">
    <property type="entry name" value="Cytidine deaminase-like"/>
    <property type="match status" value="1"/>
</dbReference>
<dbReference type="PANTHER" id="PTHR38011:SF7">
    <property type="entry name" value="2,5-DIAMINO-6-RIBOSYLAMINO-4(3H)-PYRIMIDINONE 5'-PHOSPHATE REDUCTASE"/>
    <property type="match status" value="1"/>
</dbReference>
<evidence type="ECO:0000256" key="10">
    <source>
        <dbReference type="ARBA" id="ARBA00049886"/>
    </source>
</evidence>
<evidence type="ECO:0000313" key="16">
    <source>
        <dbReference type="EMBL" id="MYV04325.1"/>
    </source>
</evidence>
<dbReference type="InterPro" id="IPR004794">
    <property type="entry name" value="Eubact_RibD"/>
</dbReference>
<comment type="similarity">
    <text evidence="4 11">In the N-terminal section; belongs to the cytidine and deoxycytidylate deaminase family.</text>
</comment>